<gene>
    <name evidence="1" type="ORF">M0R45_015018</name>
</gene>
<dbReference type="Proteomes" id="UP001457282">
    <property type="component" value="Unassembled WGS sequence"/>
</dbReference>
<sequence>MWDSKSLMISIVGSSLIDVELPHLTFPYHSLSSSSLTMTYTAIGDMVGTTAGAIDNEAMNLTLEAIQPCVTEEMNLMLCAQYSEEEVRIALFQMYPTKSPGPDGMPPLFFQHYWDSIGGDVTKAVQSFMHSGSLLT</sequence>
<evidence type="ECO:0000313" key="1">
    <source>
        <dbReference type="EMBL" id="KAK9938268.1"/>
    </source>
</evidence>
<reference evidence="1 2" key="1">
    <citation type="journal article" date="2023" name="G3 (Bethesda)">
        <title>A chromosome-length genome assembly and annotation of blackberry (Rubus argutus, cv. 'Hillquist').</title>
        <authorList>
            <person name="Bruna T."/>
            <person name="Aryal R."/>
            <person name="Dudchenko O."/>
            <person name="Sargent D.J."/>
            <person name="Mead D."/>
            <person name="Buti M."/>
            <person name="Cavallini A."/>
            <person name="Hytonen T."/>
            <person name="Andres J."/>
            <person name="Pham M."/>
            <person name="Weisz D."/>
            <person name="Mascagni F."/>
            <person name="Usai G."/>
            <person name="Natali L."/>
            <person name="Bassil N."/>
            <person name="Fernandez G.E."/>
            <person name="Lomsadze A."/>
            <person name="Armour M."/>
            <person name="Olukolu B."/>
            <person name="Poorten T."/>
            <person name="Britton C."/>
            <person name="Davik J."/>
            <person name="Ashrafi H."/>
            <person name="Aiden E.L."/>
            <person name="Borodovsky M."/>
            <person name="Worthington M."/>
        </authorList>
    </citation>
    <scope>NUCLEOTIDE SEQUENCE [LARGE SCALE GENOMIC DNA]</scope>
    <source>
        <strain evidence="1">PI 553951</strain>
    </source>
</reference>
<accession>A0AAW1XP96</accession>
<organism evidence="1 2">
    <name type="scientific">Rubus argutus</name>
    <name type="common">Southern blackberry</name>
    <dbReference type="NCBI Taxonomy" id="59490"/>
    <lineage>
        <taxon>Eukaryota</taxon>
        <taxon>Viridiplantae</taxon>
        <taxon>Streptophyta</taxon>
        <taxon>Embryophyta</taxon>
        <taxon>Tracheophyta</taxon>
        <taxon>Spermatophyta</taxon>
        <taxon>Magnoliopsida</taxon>
        <taxon>eudicotyledons</taxon>
        <taxon>Gunneridae</taxon>
        <taxon>Pentapetalae</taxon>
        <taxon>rosids</taxon>
        <taxon>fabids</taxon>
        <taxon>Rosales</taxon>
        <taxon>Rosaceae</taxon>
        <taxon>Rosoideae</taxon>
        <taxon>Rosoideae incertae sedis</taxon>
        <taxon>Rubus</taxon>
    </lineage>
</organism>
<proteinExistence type="predicted"/>
<protein>
    <submittedName>
        <fullName evidence="1">Uncharacterized protein</fullName>
    </submittedName>
</protein>
<evidence type="ECO:0000313" key="2">
    <source>
        <dbReference type="Proteomes" id="UP001457282"/>
    </source>
</evidence>
<keyword evidence="2" id="KW-1185">Reference proteome</keyword>
<dbReference type="EMBL" id="JBEDUW010000003">
    <property type="protein sequence ID" value="KAK9938268.1"/>
    <property type="molecule type" value="Genomic_DNA"/>
</dbReference>
<name>A0AAW1XP96_RUBAR</name>
<comment type="caution">
    <text evidence="1">The sequence shown here is derived from an EMBL/GenBank/DDBJ whole genome shotgun (WGS) entry which is preliminary data.</text>
</comment>
<dbReference type="AlphaFoldDB" id="A0AAW1XP96"/>